<dbReference type="NCBIfam" id="NF009455">
    <property type="entry name" value="PRK12815.1"/>
    <property type="match status" value="1"/>
</dbReference>
<evidence type="ECO:0000313" key="40">
    <source>
        <dbReference type="WBParaSite" id="ACRNAN_scaffold780.g10686.t1"/>
    </source>
</evidence>
<keyword evidence="11" id="KW-0055">Arginine biosynthesis</keyword>
<comment type="catalytic activity">
    <reaction evidence="31">
        <text>(S)-dihydroorotate + H2O = N-carbamoyl-L-aspartate + H(+)</text>
        <dbReference type="Rhea" id="RHEA:24296"/>
        <dbReference type="ChEBI" id="CHEBI:15377"/>
        <dbReference type="ChEBI" id="CHEBI:15378"/>
        <dbReference type="ChEBI" id="CHEBI:30864"/>
        <dbReference type="ChEBI" id="CHEBI:32814"/>
        <dbReference type="EC" id="3.5.2.3"/>
    </reaction>
</comment>
<sequence length="2260" mass="253366">MNGFEHLKATLYLEDGSEFVGQLFGAVKSAVGEIVFQTGMVGYVESLTDPSYAKQFLTLTYPLIGNYGVPDPDLKDTFGLQDGFESEKVWPAALIVDRICPEGEHSHWQAVMSLSQWLKKSGVPGLAGIDVRLLTKKIREYGTMKAKLVIETEDKDAYDFIDIYQENIVATVSRKEPQVFGSGTLKIIAVDCGLKNNQVRCLAKRGCTVKVVPHNYDIDQENDFDGLFLSNGPGDPAKCTELISKISKILLRPNSKPVFGICLGNQLLARAIGATTSKLKYGNRGHNQPCTHLDTGRCFITSQNHGFAVDEETLPENWLPLFTNENDKTNEGIVHKEKPFFSVQFHPEHTAGPTDMEILFDVFIDAVKKNKTGEKFNVRQMIKDKLTFNSIYNIPEQRKVLVLGSGGLSIGQAGEFDYSGAQAIKALEEQKIRTVLINPNVATVQTTKGFADQTYFLPITKEYVTEVIKKERPTGILCTFGGQTGLNCAVDLYKDGTLDKYNVTVLGTPIQAIMNTEDRERFKEEIESIGEKVAPSRAATTVEDAASAAEEIGYPVLVRAAYALGGLGSGFASNREELIKICKTALAHSNQVLVDKSLRGWKELEYEVVRDAYDNCITVCNMENIDPVGIHTGESVVVAPSQTLNDREYNALRETAIKVIRHFGIIGECNIQYALNPHSLEYYIIEVNARLSRSSALASKATGYPLAYIAAKLALGEKLPVLRNSVTGKTTACFEPSLDYIVVKIPRWDLSKFARVSTRIGSSMKSVGEVMGIGRSFEEAFQKALRMVNEYYDGFSPFLFTRETIDDDLANPTDKRMLALARSLFYQEHTIERIHELTQIDLWFLHRMNHIIEIYRKVEYIYKHLKGQKITRELLLEAKQSGFSDAQIAKCIQKLGEIGATEGGIRELRKSFTPPITPYVKQIDTVAAEWPAVTNYLYLTYNGAEHDIEFNKAEKSNSVIVLGSGVYRIGSSVEFDACCVGCVKELKVLGYKAITINCNPETVSTDYDVCDRLYFEEISFEIVVDIYEIERPKGLILGFGGQAPNNIAMSLYRAKFSPEVVPDGRITMFGTSPKNIDDAEDRYKFSRALDELKIDQPRWKRADKKEDAEKFCEEVGYPCLIRPSYVLSGAAMNVAHNEQDLENFLKQATIVSKNHPVVVSKFIEEAKEIDVDVVAMRMGSNRISKVVAMAISEHVENAGIHSGDATLVTPPQDLNEKTLKGIKEIAEKIAAKLEVNGPFNMQLIAKNDNLYVIECNLRASRSFPFISKTLDFDFVGLATRVMMSVDNPQLKESIKPVNIVFGRPGATKKVGVKVSQFSFSRLAGADVIMGVEMVSTGEVGCFGKDRHEAYLKGLLSTGFVIPKKTVFLSVGGVNPKIEMEESVKNLEEMGYELYGSKGTADYYQQRNIKIKAVDWPFEEGASDGSSSTEKTASAAKNVSDFLANKDFHLMINLPIRGSGAYRVSAYRTHGYKTRRMAIDNGIPLITDIKCSKLFVKALMATRRAKLERPPVNTQIDCISSHTLKRLPGFIDVHVHFREPGGEHKETWETGSRAAIAGGITLVLAMPNTNPPLVDQETFEKVEKKASQKSIADYALYAGATPHNVEELKHFAQKCAGLKMYLNETFATLKMPSMTDWIQHFKNFPENRPIVCHAEKQTLAAILAVSQLTGRAVHIAHVSTEEEIEMVREAKQKGWQVTCEVCPHHLFLTVDDLPEGWREVRPRLATKRDIDALWKNMEYIDCFATDHAPHTQEEKSSQNPPPGFPGVEYMLPLLLTSIYEGRLTMNQLVDKLYNNPRKIFNLPEQPNTYIEVDLSEEWVIPQNGGESKAQWTPFAGKSVRGKVRTVVIRGEEVFVDGNFVAQPGFGKNVRLLEEKARLPSEEPEMGYKAQIALRQHLQDDFNAQRRGSIQSWRNGESPRISPTRAIITKDKWWFKKSVIKIDHNTINKEMISQLFELANYIRQDLDMAVPTCVFKRHFVMASMFYEVSTRTKCSFGTAMKRLGGVVEEMDAQTSSVKKGETLEDSVIMMSGYADVILLRHPEIGAAERAKQVAKCPVINGGDGTGEHPTQALLDLFTIRDEIGHVNKITIALVGDLKHGRTVHSLAKILCNYEEITIRYVAPTKELGIPQEVYEYVERHGVRFKQEKFYDLDEGIRQADVIYMTRIQQERFINREEYEAVRGKFKLTPKLLNQCRLDIEEHNVYNIQGMKKLPIVMHPLPRNEEISVEVDTDERAAYFRQAENGMYVRMALLALVLGVDFD</sequence>
<keyword evidence="13" id="KW-0028">Amino-acid biosynthesis</keyword>
<dbReference type="Gene3D" id="3.40.50.20">
    <property type="match status" value="2"/>
</dbReference>
<evidence type="ECO:0000256" key="9">
    <source>
        <dbReference type="ARBA" id="ARBA00012918"/>
    </source>
</evidence>
<dbReference type="GO" id="GO:0016597">
    <property type="term" value="F:amino acid binding"/>
    <property type="evidence" value="ECO:0007669"/>
    <property type="project" value="InterPro"/>
</dbReference>
<dbReference type="InterPro" id="IPR011761">
    <property type="entry name" value="ATP-grasp"/>
</dbReference>
<comment type="catalytic activity">
    <reaction evidence="34">
        <text>L-glutamine + H2O = L-glutamate + NH4(+)</text>
        <dbReference type="Rhea" id="RHEA:15889"/>
        <dbReference type="ChEBI" id="CHEBI:15377"/>
        <dbReference type="ChEBI" id="CHEBI:28938"/>
        <dbReference type="ChEBI" id="CHEBI:29985"/>
        <dbReference type="ChEBI" id="CHEBI:58359"/>
        <dbReference type="EC" id="3.5.1.2"/>
    </reaction>
</comment>
<comment type="catalytic activity">
    <reaction evidence="30">
        <text>hydrogencarbonate + NH4(+) + 2 ATP = carbamoyl phosphate + 2 ADP + phosphate + 2 H(+)</text>
        <dbReference type="Rhea" id="RHEA:18029"/>
        <dbReference type="ChEBI" id="CHEBI:15378"/>
        <dbReference type="ChEBI" id="CHEBI:17544"/>
        <dbReference type="ChEBI" id="CHEBI:28938"/>
        <dbReference type="ChEBI" id="CHEBI:30616"/>
        <dbReference type="ChEBI" id="CHEBI:43474"/>
        <dbReference type="ChEBI" id="CHEBI:58228"/>
        <dbReference type="ChEBI" id="CHEBI:456216"/>
        <dbReference type="EC" id="6.3.4.16"/>
    </reaction>
</comment>
<evidence type="ECO:0000256" key="3">
    <source>
        <dbReference type="ARBA" id="ARBA00004852"/>
    </source>
</evidence>
<dbReference type="Pfam" id="PF02786">
    <property type="entry name" value="CPSase_L_D2"/>
    <property type="match status" value="2"/>
</dbReference>
<evidence type="ECO:0000256" key="12">
    <source>
        <dbReference type="ARBA" id="ARBA00022598"/>
    </source>
</evidence>
<dbReference type="FunFam" id="3.40.50.1370:FF:000002">
    <property type="entry name" value="Aspartate carbamoyltransferase 2"/>
    <property type="match status" value="1"/>
</dbReference>
<dbReference type="FunFam" id="3.30.1490.20:FF:000001">
    <property type="entry name" value="Carbamoyl-phosphate synthase large chain"/>
    <property type="match status" value="1"/>
</dbReference>
<evidence type="ECO:0000259" key="38">
    <source>
        <dbReference type="PROSITE" id="PS51855"/>
    </source>
</evidence>
<dbReference type="InterPro" id="IPR011607">
    <property type="entry name" value="MGS-like_dom"/>
</dbReference>
<evidence type="ECO:0000256" key="29">
    <source>
        <dbReference type="ARBA" id="ARBA00044063"/>
    </source>
</evidence>
<keyword evidence="22" id="KW-0665">Pyrimidine biosynthesis</keyword>
<dbReference type="Gene3D" id="3.40.50.1370">
    <property type="entry name" value="Aspartate/ornithine carbamoyltransferase"/>
    <property type="match status" value="2"/>
</dbReference>
<keyword evidence="24" id="KW-0511">Multifunctional enzyme</keyword>
<evidence type="ECO:0000256" key="13">
    <source>
        <dbReference type="ARBA" id="ARBA00022605"/>
    </source>
</evidence>
<dbReference type="FunFam" id="3.40.50.20:FF:000002">
    <property type="entry name" value="Carbamoyl-phosphate synthase large chain"/>
    <property type="match status" value="1"/>
</dbReference>
<evidence type="ECO:0000256" key="32">
    <source>
        <dbReference type="ARBA" id="ARBA00048816"/>
    </source>
</evidence>
<keyword evidence="12" id="KW-0436">Ligase</keyword>
<comment type="similarity">
    <text evidence="26">In the C-terminal section; belongs to the aspartate/ornithine carbamoyltransferase superfamily. ATCase family.</text>
</comment>
<evidence type="ECO:0000256" key="20">
    <source>
        <dbReference type="ARBA" id="ARBA00022840"/>
    </source>
</evidence>
<dbReference type="HAMAP" id="MF_01209">
    <property type="entry name" value="CPSase_S_chain"/>
    <property type="match status" value="1"/>
</dbReference>
<keyword evidence="18" id="KW-0378">Hydrolase</keyword>
<dbReference type="GO" id="GO:0004070">
    <property type="term" value="F:aspartate carbamoyltransferase activity"/>
    <property type="evidence" value="ECO:0007669"/>
    <property type="project" value="UniProtKB-EC"/>
</dbReference>
<dbReference type="InterPro" id="IPR011059">
    <property type="entry name" value="Metal-dep_hydrolase_composite"/>
</dbReference>
<dbReference type="GO" id="GO:0005524">
    <property type="term" value="F:ATP binding"/>
    <property type="evidence" value="ECO:0007669"/>
    <property type="project" value="UniProtKB-UniRule"/>
</dbReference>
<dbReference type="EC" id="2.1.3.2" evidence="10"/>
<evidence type="ECO:0000256" key="1">
    <source>
        <dbReference type="ARBA" id="ARBA00001947"/>
    </source>
</evidence>
<feature type="domain" description="ATP-grasp" evidence="37">
    <location>
        <begin position="523"/>
        <end position="715"/>
    </location>
</feature>
<dbReference type="Pfam" id="PF02142">
    <property type="entry name" value="MGS"/>
    <property type="match status" value="1"/>
</dbReference>
<keyword evidence="39" id="KW-1185">Reference proteome</keyword>
<dbReference type="FunFam" id="3.30.470.20:FF:000001">
    <property type="entry name" value="Carbamoyl-phosphate synthase large chain"/>
    <property type="match status" value="1"/>
</dbReference>
<feature type="domain" description="MGS-like" evidence="38">
    <location>
        <begin position="1359"/>
        <end position="1524"/>
    </location>
</feature>
<evidence type="ECO:0000256" key="17">
    <source>
        <dbReference type="ARBA" id="ARBA00022741"/>
    </source>
</evidence>
<keyword evidence="21" id="KW-0315">Glutamine amidotransferase</keyword>
<evidence type="ECO:0000256" key="23">
    <source>
        <dbReference type="ARBA" id="ARBA00023211"/>
    </source>
</evidence>
<dbReference type="FunFam" id="3.40.50.20:FF:000001">
    <property type="entry name" value="Carbamoyl-phosphate synthase large chain"/>
    <property type="match status" value="1"/>
</dbReference>
<dbReference type="CDD" id="cd01423">
    <property type="entry name" value="MGS_CPS_I_III"/>
    <property type="match status" value="1"/>
</dbReference>
<evidence type="ECO:0000256" key="8">
    <source>
        <dbReference type="ARBA" id="ARBA00012860"/>
    </source>
</evidence>
<evidence type="ECO:0000313" key="39">
    <source>
        <dbReference type="Proteomes" id="UP000887540"/>
    </source>
</evidence>
<dbReference type="PROSITE" id="PS00866">
    <property type="entry name" value="CPSASE_1"/>
    <property type="match status" value="2"/>
</dbReference>
<dbReference type="GO" id="GO:0006221">
    <property type="term" value="P:pyrimidine nucleotide biosynthetic process"/>
    <property type="evidence" value="ECO:0007669"/>
    <property type="project" value="UniProtKB-KW"/>
</dbReference>
<dbReference type="Pfam" id="PF00185">
    <property type="entry name" value="OTCace"/>
    <property type="match status" value="1"/>
</dbReference>
<organism evidence="39 40">
    <name type="scientific">Acrobeloides nanus</name>
    <dbReference type="NCBI Taxonomy" id="290746"/>
    <lineage>
        <taxon>Eukaryota</taxon>
        <taxon>Metazoa</taxon>
        <taxon>Ecdysozoa</taxon>
        <taxon>Nematoda</taxon>
        <taxon>Chromadorea</taxon>
        <taxon>Rhabditida</taxon>
        <taxon>Tylenchina</taxon>
        <taxon>Cephalobomorpha</taxon>
        <taxon>Cephaloboidea</taxon>
        <taxon>Cephalobidae</taxon>
        <taxon>Acrobeloides</taxon>
    </lineage>
</organism>
<dbReference type="SUPFAM" id="SSF53671">
    <property type="entry name" value="Aspartate/ornithine carbamoyltransferase"/>
    <property type="match status" value="1"/>
</dbReference>
<dbReference type="SMART" id="SM01097">
    <property type="entry name" value="CPSase_sm_chain"/>
    <property type="match status" value="1"/>
</dbReference>
<dbReference type="InterPro" id="IPR005483">
    <property type="entry name" value="CPSase_dom"/>
</dbReference>
<evidence type="ECO:0000259" key="37">
    <source>
        <dbReference type="PROSITE" id="PS50975"/>
    </source>
</evidence>
<dbReference type="GO" id="GO:0006207">
    <property type="term" value="P:'de novo' pyrimidine nucleobase biosynthetic process"/>
    <property type="evidence" value="ECO:0007669"/>
    <property type="project" value="InterPro"/>
</dbReference>
<evidence type="ECO:0000256" key="7">
    <source>
        <dbReference type="ARBA" id="ARBA00012738"/>
    </source>
</evidence>
<keyword evidence="23" id="KW-0464">Manganese</keyword>
<dbReference type="PRINTS" id="PR00098">
    <property type="entry name" value="CPSASE"/>
</dbReference>
<dbReference type="SUPFAM" id="SSF52335">
    <property type="entry name" value="Methylglyoxal synthase-like"/>
    <property type="match status" value="1"/>
</dbReference>
<dbReference type="GO" id="GO:0046872">
    <property type="term" value="F:metal ion binding"/>
    <property type="evidence" value="ECO:0007669"/>
    <property type="project" value="UniProtKB-KW"/>
</dbReference>
<comment type="cofactor">
    <cofactor evidence="1">
        <name>Zn(2+)</name>
        <dbReference type="ChEBI" id="CHEBI:29105"/>
    </cofactor>
</comment>
<evidence type="ECO:0000256" key="15">
    <source>
        <dbReference type="ARBA" id="ARBA00022723"/>
    </source>
</evidence>
<dbReference type="Pfam" id="PF25596">
    <property type="entry name" value="CPSase_L_D1"/>
    <property type="match status" value="2"/>
</dbReference>
<dbReference type="PROSITE" id="PS51855">
    <property type="entry name" value="MGS"/>
    <property type="match status" value="1"/>
</dbReference>
<keyword evidence="15" id="KW-0479">Metal-binding</keyword>
<dbReference type="SUPFAM" id="SSF51338">
    <property type="entry name" value="Composite domain of metallo-dependent hydrolases"/>
    <property type="match status" value="1"/>
</dbReference>
<dbReference type="FunFam" id="3.40.50.1380:FF:000005">
    <property type="entry name" value="CAD protein-like isoform X1"/>
    <property type="match status" value="1"/>
</dbReference>
<dbReference type="Pfam" id="PF00988">
    <property type="entry name" value="CPSase_sm_chain"/>
    <property type="match status" value="1"/>
</dbReference>
<dbReference type="Proteomes" id="UP000887540">
    <property type="component" value="Unplaced"/>
</dbReference>
<comment type="pathway">
    <text evidence="4">Pyrimidine metabolism; UMP biosynthesis via de novo pathway; (S)-dihydroorotate from bicarbonate: step 3/3.</text>
</comment>
<dbReference type="FunFam" id="3.40.50.880:FF:000006">
    <property type="entry name" value="Carbamoyl-phosphate synthase 1, mitochondrial"/>
    <property type="match status" value="1"/>
</dbReference>
<dbReference type="InterPro" id="IPR032466">
    <property type="entry name" value="Metal_Hydrolase"/>
</dbReference>
<dbReference type="Gene3D" id="3.20.20.140">
    <property type="entry name" value="Metal-dependent hydrolases"/>
    <property type="match status" value="1"/>
</dbReference>
<dbReference type="InterPro" id="IPR036480">
    <property type="entry name" value="CarbP_synth_ssu_N_sf"/>
</dbReference>
<comment type="pathway">
    <text evidence="3">Pyrimidine metabolism; UMP biosynthesis via de novo pathway; (S)-dihydroorotate from bicarbonate: step 2/3.</text>
</comment>
<dbReference type="InterPro" id="IPR005479">
    <property type="entry name" value="CPAse_ATP-bd"/>
</dbReference>
<dbReference type="Gene3D" id="3.40.50.1380">
    <property type="entry name" value="Methylglyoxal synthase-like domain"/>
    <property type="match status" value="1"/>
</dbReference>
<evidence type="ECO:0000256" key="28">
    <source>
        <dbReference type="ARBA" id="ARBA00043998"/>
    </source>
</evidence>
<dbReference type="PRINTS" id="PR00100">
    <property type="entry name" value="AOTCASE"/>
</dbReference>
<dbReference type="FunFam" id="3.20.20.140:FF:000036">
    <property type="entry name" value="Carbamoyl-phosphate synthase large chain"/>
    <property type="match status" value="1"/>
</dbReference>
<dbReference type="InterPro" id="IPR002195">
    <property type="entry name" value="Dihydroorotase_CS"/>
</dbReference>
<dbReference type="InterPro" id="IPR006132">
    <property type="entry name" value="Asp/Orn_carbamoyltranf_P-bd"/>
</dbReference>
<dbReference type="NCBIfam" id="NF002032">
    <property type="entry name" value="PRK00856.1"/>
    <property type="match status" value="1"/>
</dbReference>
<dbReference type="Pfam" id="PF02729">
    <property type="entry name" value="OTCace_N"/>
    <property type="match status" value="1"/>
</dbReference>
<dbReference type="GO" id="GO:0004359">
    <property type="term" value="F:glutaminase activity"/>
    <property type="evidence" value="ECO:0007669"/>
    <property type="project" value="UniProtKB-EC"/>
</dbReference>
<dbReference type="FunFam" id="3.30.470.20:FF:000026">
    <property type="entry name" value="Carbamoyl-phosphate synthase large chain"/>
    <property type="match status" value="1"/>
</dbReference>
<dbReference type="SUPFAM" id="SSF56059">
    <property type="entry name" value="Glutathione synthetase ATP-binding domain-like"/>
    <property type="match status" value="2"/>
</dbReference>
<dbReference type="SUPFAM" id="SSF52021">
    <property type="entry name" value="Carbamoyl phosphate synthetase, small subunit N-terminal domain"/>
    <property type="match status" value="1"/>
</dbReference>
<keyword evidence="19" id="KW-0862">Zinc</keyword>
<evidence type="ECO:0000256" key="4">
    <source>
        <dbReference type="ARBA" id="ARBA00004880"/>
    </source>
</evidence>
<dbReference type="InterPro" id="IPR016185">
    <property type="entry name" value="PreATP-grasp_dom_sf"/>
</dbReference>
<dbReference type="Pfam" id="PF12890">
    <property type="entry name" value="DHOase"/>
    <property type="match status" value="1"/>
</dbReference>
<dbReference type="InterPro" id="IPR035686">
    <property type="entry name" value="CPSase_GATase1"/>
</dbReference>
<evidence type="ECO:0000256" key="33">
    <source>
        <dbReference type="ARBA" id="ARBA00048859"/>
    </source>
</evidence>
<comment type="similarity">
    <text evidence="25">In the 3rd section; belongs to the metallo-dependent hydrolases superfamily. DHOase family. CAD subfamily.</text>
</comment>
<comment type="pathway">
    <text evidence="5">Amino-acid biosynthesis; L-arginine biosynthesis; carbamoyl phosphate from bicarbonate: step 1/1.</text>
</comment>
<evidence type="ECO:0000256" key="26">
    <source>
        <dbReference type="ARBA" id="ARBA00043979"/>
    </source>
</evidence>
<comment type="similarity">
    <text evidence="6">Belongs to the CarB family.</text>
</comment>
<comment type="catalytic activity">
    <reaction evidence="33">
        <text>carbamoyl phosphate + L-aspartate = N-carbamoyl-L-aspartate + phosphate + H(+)</text>
        <dbReference type="Rhea" id="RHEA:20013"/>
        <dbReference type="ChEBI" id="CHEBI:15378"/>
        <dbReference type="ChEBI" id="CHEBI:29991"/>
        <dbReference type="ChEBI" id="CHEBI:32814"/>
        <dbReference type="ChEBI" id="CHEBI:43474"/>
        <dbReference type="ChEBI" id="CHEBI:58228"/>
        <dbReference type="EC" id="2.1.3.2"/>
    </reaction>
</comment>
<keyword evidence="14" id="KW-0808">Transferase</keyword>
<dbReference type="SUPFAM" id="SSF52440">
    <property type="entry name" value="PreATP-grasp domain"/>
    <property type="match status" value="2"/>
</dbReference>
<protein>
    <recommendedName>
        <fullName evidence="35">Carbamoyl phosphate synthase arginine-specific large chain</fullName>
        <ecNumber evidence="10">2.1.3.2</ecNumber>
        <ecNumber evidence="9">3.5.1.2</ecNumber>
        <ecNumber evidence="8">3.5.2.3</ecNumber>
        <ecNumber evidence="29">6.3.4.16</ecNumber>
        <ecNumber evidence="7">6.3.5.5</ecNumber>
    </recommendedName>
</protein>
<dbReference type="GO" id="GO:0004088">
    <property type="term" value="F:carbamoyl-phosphate synthase (glutamine-hydrolyzing) activity"/>
    <property type="evidence" value="ECO:0007669"/>
    <property type="project" value="UniProtKB-EC"/>
</dbReference>
<dbReference type="Gene3D" id="3.30.1490.20">
    <property type="entry name" value="ATP-grasp fold, A domain"/>
    <property type="match status" value="1"/>
</dbReference>
<evidence type="ECO:0000256" key="24">
    <source>
        <dbReference type="ARBA" id="ARBA00023268"/>
    </source>
</evidence>
<dbReference type="InterPro" id="IPR005480">
    <property type="entry name" value="CPSase_lsu_oligo"/>
</dbReference>
<evidence type="ECO:0000256" key="34">
    <source>
        <dbReference type="ARBA" id="ARBA00049534"/>
    </source>
</evidence>
<dbReference type="PROSITE" id="PS00097">
    <property type="entry name" value="CARBAMOYLTRANSFERASE"/>
    <property type="match status" value="1"/>
</dbReference>
<dbReference type="SUPFAM" id="SSF52317">
    <property type="entry name" value="Class I glutamine amidotransferase-like"/>
    <property type="match status" value="1"/>
</dbReference>
<evidence type="ECO:0000256" key="11">
    <source>
        <dbReference type="ARBA" id="ARBA00022571"/>
    </source>
</evidence>
<dbReference type="Pfam" id="PF00117">
    <property type="entry name" value="GATase"/>
    <property type="match status" value="1"/>
</dbReference>
<dbReference type="NCBIfam" id="TIGR00670">
    <property type="entry name" value="asp_carb_tr"/>
    <property type="match status" value="1"/>
</dbReference>
<evidence type="ECO:0000256" key="22">
    <source>
        <dbReference type="ARBA" id="ARBA00022975"/>
    </source>
</evidence>
<dbReference type="InterPro" id="IPR029062">
    <property type="entry name" value="Class_I_gatase-like"/>
</dbReference>
<dbReference type="EC" id="6.3.4.16" evidence="29"/>
<dbReference type="PROSITE" id="PS00482">
    <property type="entry name" value="DIHYDROOROTASE_1"/>
    <property type="match status" value="1"/>
</dbReference>
<dbReference type="InterPro" id="IPR002082">
    <property type="entry name" value="Asp_carbamoyltransf"/>
</dbReference>
<dbReference type="NCBIfam" id="TIGR01369">
    <property type="entry name" value="CPSaseII_lrg"/>
    <property type="match status" value="1"/>
</dbReference>
<dbReference type="PRINTS" id="PR00099">
    <property type="entry name" value="CPSGATASE"/>
</dbReference>
<evidence type="ECO:0000256" key="18">
    <source>
        <dbReference type="ARBA" id="ARBA00022801"/>
    </source>
</evidence>
<accession>A0A914EF29</accession>
<dbReference type="SUPFAM" id="SSF51556">
    <property type="entry name" value="Metallo-dependent hydrolases"/>
    <property type="match status" value="1"/>
</dbReference>
<dbReference type="NCBIfam" id="TIGR01368">
    <property type="entry name" value="CPSaseIIsmall"/>
    <property type="match status" value="1"/>
</dbReference>
<dbReference type="NCBIfam" id="NF003671">
    <property type="entry name" value="PRK05294.1"/>
    <property type="match status" value="1"/>
</dbReference>
<dbReference type="GO" id="GO:0004087">
    <property type="term" value="F:carbamoyl-phosphate synthase (ammonia) activity"/>
    <property type="evidence" value="ECO:0007669"/>
    <property type="project" value="UniProtKB-EC"/>
</dbReference>
<dbReference type="SMART" id="SM01096">
    <property type="entry name" value="CPSase_L_D3"/>
    <property type="match status" value="1"/>
</dbReference>
<dbReference type="GO" id="GO:0005951">
    <property type="term" value="C:carbamoyl-phosphate synthase complex"/>
    <property type="evidence" value="ECO:0007669"/>
    <property type="project" value="TreeGrafter"/>
</dbReference>
<evidence type="ECO:0000256" key="5">
    <source>
        <dbReference type="ARBA" id="ARBA00005077"/>
    </source>
</evidence>
<comment type="similarity">
    <text evidence="27">In the N-terminal section; belongs to the CarA family.</text>
</comment>
<dbReference type="InterPro" id="IPR036914">
    <property type="entry name" value="MGS-like_dom_sf"/>
</dbReference>
<dbReference type="PANTHER" id="PTHR11405">
    <property type="entry name" value="CARBAMOYLTRANSFERASE FAMILY MEMBER"/>
    <property type="match status" value="1"/>
</dbReference>
<evidence type="ECO:0000256" key="25">
    <source>
        <dbReference type="ARBA" id="ARBA00043968"/>
    </source>
</evidence>
<dbReference type="InterPro" id="IPR017926">
    <property type="entry name" value="GATASE"/>
</dbReference>
<evidence type="ECO:0000256" key="10">
    <source>
        <dbReference type="ARBA" id="ARBA00013008"/>
    </source>
</evidence>
<evidence type="ECO:0000256" key="36">
    <source>
        <dbReference type="PROSITE-ProRule" id="PRU00409"/>
    </source>
</evidence>
<keyword evidence="16" id="KW-0677">Repeat</keyword>
<dbReference type="InterPro" id="IPR036901">
    <property type="entry name" value="Asp/Orn_carbamoylTrfase_sf"/>
</dbReference>
<dbReference type="CDD" id="cd01316">
    <property type="entry name" value="CAD_DHOase"/>
    <property type="match status" value="1"/>
</dbReference>
<evidence type="ECO:0000256" key="30">
    <source>
        <dbReference type="ARBA" id="ARBA00047359"/>
    </source>
</evidence>
<dbReference type="SMART" id="SM00851">
    <property type="entry name" value="MGS"/>
    <property type="match status" value="1"/>
</dbReference>
<dbReference type="InterPro" id="IPR058047">
    <property type="entry name" value="CPSase_preATP-grasp"/>
</dbReference>
<proteinExistence type="inferred from homology"/>
<evidence type="ECO:0000256" key="27">
    <source>
        <dbReference type="ARBA" id="ARBA00043984"/>
    </source>
</evidence>
<comment type="pathway">
    <text evidence="2">Pyrimidine metabolism; UMP biosynthesis via de novo pathway; (S)-dihydroorotate from bicarbonate: step 1/3.</text>
</comment>
<dbReference type="GO" id="GO:0006526">
    <property type="term" value="P:L-arginine biosynthetic process"/>
    <property type="evidence" value="ECO:0007669"/>
    <property type="project" value="UniProtKB-KW"/>
</dbReference>
<dbReference type="InterPro" id="IPR002474">
    <property type="entry name" value="CarbamoylP_synth_ssu_N"/>
</dbReference>
<dbReference type="GO" id="GO:0004151">
    <property type="term" value="F:dihydroorotase activity"/>
    <property type="evidence" value="ECO:0007669"/>
    <property type="project" value="UniProtKB-EC"/>
</dbReference>
<evidence type="ECO:0000256" key="14">
    <source>
        <dbReference type="ARBA" id="ARBA00022679"/>
    </source>
</evidence>
<evidence type="ECO:0000256" key="16">
    <source>
        <dbReference type="ARBA" id="ARBA00022737"/>
    </source>
</evidence>
<reference evidence="40" key="1">
    <citation type="submission" date="2022-11" db="UniProtKB">
        <authorList>
            <consortium name="WormBaseParasite"/>
        </authorList>
    </citation>
    <scope>IDENTIFICATION</scope>
</reference>
<dbReference type="PANTHER" id="PTHR11405:SF5">
    <property type="entry name" value="CAD PROTEIN"/>
    <property type="match status" value="1"/>
</dbReference>
<keyword evidence="20 36" id="KW-0067">ATP-binding</keyword>
<evidence type="ECO:0000256" key="2">
    <source>
        <dbReference type="ARBA" id="ARBA00004812"/>
    </source>
</evidence>
<dbReference type="Gene3D" id="3.50.30.20">
    <property type="entry name" value="Carbamoyl-phosphate synthase small subunit, N-terminal domain"/>
    <property type="match status" value="1"/>
</dbReference>
<dbReference type="InterPro" id="IPR006130">
    <property type="entry name" value="Asp/Orn_carbamoylTrfase"/>
</dbReference>
<dbReference type="InterPro" id="IPR006131">
    <property type="entry name" value="Asp_carbamoyltransf_Asp/Orn-bd"/>
</dbReference>
<dbReference type="PROSITE" id="PS00867">
    <property type="entry name" value="CPSASE_2"/>
    <property type="match status" value="2"/>
</dbReference>
<dbReference type="EC" id="3.5.1.2" evidence="9"/>
<dbReference type="Gene3D" id="3.40.50.880">
    <property type="match status" value="1"/>
</dbReference>
<comment type="catalytic activity">
    <reaction evidence="32">
        <text>hydrogencarbonate + L-glutamine + 2 ATP + H2O = carbamoyl phosphate + L-glutamate + 2 ADP + phosphate + 2 H(+)</text>
        <dbReference type="Rhea" id="RHEA:18633"/>
        <dbReference type="ChEBI" id="CHEBI:15377"/>
        <dbReference type="ChEBI" id="CHEBI:15378"/>
        <dbReference type="ChEBI" id="CHEBI:17544"/>
        <dbReference type="ChEBI" id="CHEBI:29985"/>
        <dbReference type="ChEBI" id="CHEBI:30616"/>
        <dbReference type="ChEBI" id="CHEBI:43474"/>
        <dbReference type="ChEBI" id="CHEBI:58228"/>
        <dbReference type="ChEBI" id="CHEBI:58359"/>
        <dbReference type="ChEBI" id="CHEBI:456216"/>
        <dbReference type="EC" id="6.3.5.5"/>
    </reaction>
</comment>
<dbReference type="InterPro" id="IPR013815">
    <property type="entry name" value="ATP_grasp_subdomain_1"/>
</dbReference>
<dbReference type="InterPro" id="IPR024403">
    <property type="entry name" value="DHOase_cat"/>
</dbReference>
<name>A0A914EF29_9BILA</name>
<dbReference type="EC" id="3.5.2.3" evidence="8"/>
<evidence type="ECO:0000256" key="21">
    <source>
        <dbReference type="ARBA" id="ARBA00022962"/>
    </source>
</evidence>
<feature type="domain" description="ATP-grasp" evidence="37">
    <location>
        <begin position="1086"/>
        <end position="1283"/>
    </location>
</feature>
<dbReference type="PROSITE" id="PS00483">
    <property type="entry name" value="DIHYDROOROTASE_2"/>
    <property type="match status" value="1"/>
</dbReference>
<dbReference type="PRINTS" id="PR00101">
    <property type="entry name" value="ATCASE"/>
</dbReference>
<dbReference type="FunFam" id="3.50.30.20:FF:000002">
    <property type="entry name" value="Carbamoyl-phosphate synthase 1, mitochondrial"/>
    <property type="match status" value="1"/>
</dbReference>
<dbReference type="WBParaSite" id="ACRNAN_scaffold780.g10686.t1">
    <property type="protein sequence ID" value="ACRNAN_scaffold780.g10686.t1"/>
    <property type="gene ID" value="ACRNAN_scaffold780.g10686"/>
</dbReference>
<dbReference type="Pfam" id="PF02787">
    <property type="entry name" value="CPSase_L_D3"/>
    <property type="match status" value="1"/>
</dbReference>
<dbReference type="PROSITE" id="PS51273">
    <property type="entry name" value="GATASE_TYPE_1"/>
    <property type="match status" value="1"/>
</dbReference>
<comment type="similarity">
    <text evidence="28">In the 2nd section; belongs to the CarB family.</text>
</comment>
<evidence type="ECO:0000256" key="19">
    <source>
        <dbReference type="ARBA" id="ARBA00022833"/>
    </source>
</evidence>
<keyword evidence="17 36" id="KW-0547">Nucleotide-binding</keyword>
<evidence type="ECO:0000256" key="31">
    <source>
        <dbReference type="ARBA" id="ARBA00048492"/>
    </source>
</evidence>
<dbReference type="GO" id="GO:0006541">
    <property type="term" value="P:glutamine metabolic process"/>
    <property type="evidence" value="ECO:0007669"/>
    <property type="project" value="InterPro"/>
</dbReference>
<dbReference type="PROSITE" id="PS50975">
    <property type="entry name" value="ATP_GRASP"/>
    <property type="match status" value="2"/>
</dbReference>
<dbReference type="EC" id="6.3.5.5" evidence="7"/>
<evidence type="ECO:0000256" key="35">
    <source>
        <dbReference type="ARBA" id="ARBA00074189"/>
    </source>
</evidence>
<dbReference type="Gene3D" id="1.10.1030.10">
    <property type="entry name" value="Carbamoyl-phosphate synthetase, large subunit oligomerisation domain"/>
    <property type="match status" value="1"/>
</dbReference>
<dbReference type="CDD" id="cd01744">
    <property type="entry name" value="GATase1_CPSase"/>
    <property type="match status" value="1"/>
</dbReference>
<dbReference type="InterPro" id="IPR006275">
    <property type="entry name" value="CPSase_lsu"/>
</dbReference>
<dbReference type="Gene3D" id="3.30.470.20">
    <property type="entry name" value="ATP-grasp fold, B domain"/>
    <property type="match status" value="2"/>
</dbReference>
<dbReference type="SUPFAM" id="SSF48108">
    <property type="entry name" value="Carbamoyl phosphate synthetase, large subunit connection domain"/>
    <property type="match status" value="1"/>
</dbReference>
<dbReference type="InterPro" id="IPR036897">
    <property type="entry name" value="CarbamoylP_synth_lsu_oligo_sf"/>
</dbReference>
<dbReference type="InterPro" id="IPR006274">
    <property type="entry name" value="CarbamoylP_synth_ssu"/>
</dbReference>
<evidence type="ECO:0000256" key="6">
    <source>
        <dbReference type="ARBA" id="ARBA00009799"/>
    </source>
</evidence>
<dbReference type="NCBIfam" id="NF009475">
    <property type="entry name" value="PRK12838.1"/>
    <property type="match status" value="1"/>
</dbReference>